<sequence length="349" mass="39432">MKVDIVNSNPSKKQPRAVITYDVYTNGNIIKQELPFIVGVLADLSGEENLEIAFPAYKKNSFIEINSANFKEVMGLINPKINFETISSLSANTYLTSVVSSWYGLYNLVSNIAAHDNLKLRVLNVSKKTLQNDFEKESETDQSILFKKIYEAAYGTYSGDGYSLLIGDYGFEENAVDNHLLEKLNQLGTILHAPFISNNEEFLSDLVPFKNQPHRDSRISDIYYLTESICSAFAIYSWPVISSHKLSYLLVANRFAQYIKVIIKNKIGSFLTRSNIEDYLNTWLSNYVLLDDHAPENANALFPLREASIIVSDIPEKPGEYKATLFIKSHFKLAELTQAIRLEILLPSA</sequence>
<dbReference type="Pfam" id="PF18945">
    <property type="entry name" value="VipB_2"/>
    <property type="match status" value="1"/>
</dbReference>
<evidence type="ECO:0000313" key="4">
    <source>
        <dbReference type="Proteomes" id="UP000308181"/>
    </source>
</evidence>
<dbReference type="Pfam" id="PF05591">
    <property type="entry name" value="T6SS_VipA"/>
    <property type="match status" value="1"/>
</dbReference>
<name>A0A4U1BXE6_9SPHI</name>
<dbReference type="AlphaFoldDB" id="A0A4U1BXE6"/>
<dbReference type="EMBL" id="SWBP01000004">
    <property type="protein sequence ID" value="TKB97034.1"/>
    <property type="molecule type" value="Genomic_DNA"/>
</dbReference>
<reference evidence="3 4" key="1">
    <citation type="submission" date="2019-04" db="EMBL/GenBank/DDBJ databases">
        <title>Pedobacter sp. AR-3-17 sp. nov., isolated from Arctic soil.</title>
        <authorList>
            <person name="Dahal R.H."/>
            <person name="Kim D.-U."/>
        </authorList>
    </citation>
    <scope>NUCLEOTIDE SEQUENCE [LARGE SCALE GENOMIC DNA]</scope>
    <source>
        <strain evidence="3 4">AR-3-17</strain>
    </source>
</reference>
<dbReference type="Pfam" id="PF05943">
    <property type="entry name" value="VipB"/>
    <property type="match status" value="1"/>
</dbReference>
<dbReference type="OrthoDB" id="9764000at2"/>
<organism evidence="3 4">
    <name type="scientific">Pedobacter cryophilus</name>
    <dbReference type="NCBI Taxonomy" id="2571271"/>
    <lineage>
        <taxon>Bacteria</taxon>
        <taxon>Pseudomonadati</taxon>
        <taxon>Bacteroidota</taxon>
        <taxon>Sphingobacteriia</taxon>
        <taxon>Sphingobacteriales</taxon>
        <taxon>Sphingobacteriaceae</taxon>
        <taxon>Pedobacter</taxon>
    </lineage>
</organism>
<comment type="caution">
    <text evidence="3">The sequence shown here is derived from an EMBL/GenBank/DDBJ whole genome shotgun (WGS) entry which is preliminary data.</text>
</comment>
<dbReference type="PANTHER" id="PTHR35565:SF3">
    <property type="entry name" value="TYPE VI SECRETION SYSTEM SHEATH PROTEIN TSSC1"/>
    <property type="match status" value="1"/>
</dbReference>
<dbReference type="Proteomes" id="UP000308181">
    <property type="component" value="Unassembled WGS sequence"/>
</dbReference>
<proteinExistence type="predicted"/>
<dbReference type="InterPro" id="IPR008312">
    <property type="entry name" value="T6SS_TssB1"/>
</dbReference>
<dbReference type="PANTHER" id="PTHR35565">
    <property type="entry name" value="CYTOPLASMIC PROTEIN-RELATED"/>
    <property type="match status" value="1"/>
</dbReference>
<evidence type="ECO:0000259" key="2">
    <source>
        <dbReference type="Pfam" id="PF18945"/>
    </source>
</evidence>
<accession>A0A4U1BXE6</accession>
<dbReference type="InterPro" id="IPR044031">
    <property type="entry name" value="TssC1_N"/>
</dbReference>
<feature type="domain" description="TssC1 N-terminal" evidence="1">
    <location>
        <begin position="95"/>
        <end position="206"/>
    </location>
</feature>
<dbReference type="RefSeq" id="WP_136826999.1">
    <property type="nucleotide sequence ID" value="NZ_SWBP01000004.1"/>
</dbReference>
<evidence type="ECO:0000259" key="1">
    <source>
        <dbReference type="Pfam" id="PF05943"/>
    </source>
</evidence>
<evidence type="ECO:0000313" key="3">
    <source>
        <dbReference type="EMBL" id="TKB97034.1"/>
    </source>
</evidence>
<protein>
    <submittedName>
        <fullName evidence="3">Uncharacterized protein</fullName>
    </submittedName>
</protein>
<keyword evidence="4" id="KW-1185">Reference proteome</keyword>
<feature type="domain" description="TssC1 C-terminal" evidence="2">
    <location>
        <begin position="243"/>
        <end position="343"/>
    </location>
</feature>
<dbReference type="InterPro" id="IPR010269">
    <property type="entry name" value="T6SS_TssC-like"/>
</dbReference>
<gene>
    <name evidence="3" type="ORF">FA046_13275</name>
</gene>
<dbReference type="InterPro" id="IPR044032">
    <property type="entry name" value="TssC1_C"/>
</dbReference>